<organism evidence="1">
    <name type="scientific">Rhizophora mucronata</name>
    <name type="common">Asiatic mangrove</name>
    <dbReference type="NCBI Taxonomy" id="61149"/>
    <lineage>
        <taxon>Eukaryota</taxon>
        <taxon>Viridiplantae</taxon>
        <taxon>Streptophyta</taxon>
        <taxon>Embryophyta</taxon>
        <taxon>Tracheophyta</taxon>
        <taxon>Spermatophyta</taxon>
        <taxon>Magnoliopsida</taxon>
        <taxon>eudicotyledons</taxon>
        <taxon>Gunneridae</taxon>
        <taxon>Pentapetalae</taxon>
        <taxon>rosids</taxon>
        <taxon>fabids</taxon>
        <taxon>Malpighiales</taxon>
        <taxon>Rhizophoraceae</taxon>
        <taxon>Rhizophora</taxon>
    </lineage>
</organism>
<reference evidence="1" key="1">
    <citation type="submission" date="2018-02" db="EMBL/GenBank/DDBJ databases">
        <title>Rhizophora mucronata_Transcriptome.</title>
        <authorList>
            <person name="Meera S.P."/>
            <person name="Sreeshan A."/>
            <person name="Augustine A."/>
        </authorList>
    </citation>
    <scope>NUCLEOTIDE SEQUENCE</scope>
    <source>
        <tissue evidence="1">Leaf</tissue>
    </source>
</reference>
<evidence type="ECO:0000313" key="1">
    <source>
        <dbReference type="EMBL" id="MBX55016.1"/>
    </source>
</evidence>
<dbReference type="AlphaFoldDB" id="A0A2P2PJW5"/>
<accession>A0A2P2PJW5</accession>
<proteinExistence type="predicted"/>
<dbReference type="EMBL" id="GGEC01074532">
    <property type="protein sequence ID" value="MBX55016.1"/>
    <property type="molecule type" value="Transcribed_RNA"/>
</dbReference>
<protein>
    <submittedName>
        <fullName evidence="1">Uncharacterized protein</fullName>
    </submittedName>
</protein>
<name>A0A2P2PJW5_RHIMU</name>
<sequence length="43" mass="5045">MTRSSPVHALFIKVKSASRADLPFLKKWMAPLRFELLQWKTTN</sequence>